<dbReference type="AlphaFoldDB" id="A0A0A7EGX7"/>
<organism evidence="1 2">
    <name type="scientific">Pseudoalteromonas piratica</name>
    <dbReference type="NCBI Taxonomy" id="1348114"/>
    <lineage>
        <taxon>Bacteria</taxon>
        <taxon>Pseudomonadati</taxon>
        <taxon>Pseudomonadota</taxon>
        <taxon>Gammaproteobacteria</taxon>
        <taxon>Alteromonadales</taxon>
        <taxon>Pseudoalteromonadaceae</taxon>
        <taxon>Pseudoalteromonas</taxon>
    </lineage>
</organism>
<evidence type="ECO:0000313" key="2">
    <source>
        <dbReference type="Proteomes" id="UP000030341"/>
    </source>
</evidence>
<dbReference type="Proteomes" id="UP000030341">
    <property type="component" value="Chromosome 1"/>
</dbReference>
<name>A0A0A7EGX7_9GAMM</name>
<keyword evidence="2" id="KW-1185">Reference proteome</keyword>
<dbReference type="EMBL" id="CP009888">
    <property type="protein sequence ID" value="AIY65227.1"/>
    <property type="molecule type" value="Genomic_DNA"/>
</dbReference>
<evidence type="ECO:0000313" key="1">
    <source>
        <dbReference type="EMBL" id="AIY65227.1"/>
    </source>
</evidence>
<accession>A0A0A7EGX7</accession>
<dbReference type="RefSeq" id="WP_038640915.1">
    <property type="nucleotide sequence ID" value="NZ_CP009888.1"/>
</dbReference>
<dbReference type="KEGG" id="pseo:OM33_08675"/>
<proteinExistence type="predicted"/>
<gene>
    <name evidence="1" type="ORF">OM33_08675</name>
</gene>
<protein>
    <submittedName>
        <fullName evidence="1">Uncharacterized protein</fullName>
    </submittedName>
</protein>
<sequence>MIYNAEVKHFMAEKSKTELAESLGDHLNLLKLHHNQSAEPDHAVNSIFSAMDELILQVYKDSLKEPFKFGVNLGEDESPLRPSKTSLET</sequence>
<reference evidence="1 2" key="1">
    <citation type="submission" date="2014-11" db="EMBL/GenBank/DDBJ databases">
        <title>Complete Genome Sequence of Pseudoalteromonas sp. Strain OCN003 Isolated from Kaneohe Bay, Oahu, Hawaii.</title>
        <authorList>
            <person name="Beurmann S."/>
            <person name="Videau P."/>
            <person name="Ushijima B."/>
            <person name="Smith A.M."/>
            <person name="Aeby G.S."/>
            <person name="Callahan S.M."/>
            <person name="Belcaid M."/>
        </authorList>
    </citation>
    <scope>NUCLEOTIDE SEQUENCE [LARGE SCALE GENOMIC DNA]</scope>
    <source>
        <strain evidence="1 2">OCN003</strain>
    </source>
</reference>
<dbReference type="HOGENOM" id="CLU_2452384_0_0_6"/>